<feature type="transmembrane region" description="Helical" evidence="5">
    <location>
        <begin position="231"/>
        <end position="253"/>
    </location>
</feature>
<evidence type="ECO:0000256" key="4">
    <source>
        <dbReference type="ARBA" id="ARBA00023136"/>
    </source>
</evidence>
<evidence type="ECO:0000313" key="7">
    <source>
        <dbReference type="EMBL" id="BAS26351.1"/>
    </source>
</evidence>
<dbReference type="GO" id="GO:0043190">
    <property type="term" value="C:ATP-binding cassette (ABC) transporter complex"/>
    <property type="evidence" value="ECO:0007669"/>
    <property type="project" value="InterPro"/>
</dbReference>
<evidence type="ECO:0000256" key="5">
    <source>
        <dbReference type="RuleBase" id="RU361157"/>
    </source>
</evidence>
<keyword evidence="5" id="KW-1003">Cell membrane</keyword>
<comment type="similarity">
    <text evidence="5">Belongs to the ABC-2 integral membrane protein family.</text>
</comment>
<dbReference type="EMBL" id="AP014924">
    <property type="protein sequence ID" value="BAS26351.1"/>
    <property type="molecule type" value="Genomic_DNA"/>
</dbReference>
<feature type="transmembrane region" description="Helical" evidence="5">
    <location>
        <begin position="144"/>
        <end position="165"/>
    </location>
</feature>
<reference evidence="8" key="1">
    <citation type="submission" date="2015-07" db="EMBL/GenBank/DDBJ databases">
        <title>Complete genome sequence and phylogenetic analysis of Limnochorda pilosa.</title>
        <authorList>
            <person name="Watanabe M."/>
            <person name="Kojima H."/>
            <person name="Fukui M."/>
        </authorList>
    </citation>
    <scope>NUCLEOTIDE SEQUENCE [LARGE SCALE GENOMIC DNA]</scope>
    <source>
        <strain evidence="8">HC45</strain>
    </source>
</reference>
<protein>
    <recommendedName>
        <fullName evidence="5">Transport permease protein</fullName>
    </recommendedName>
</protein>
<dbReference type="Pfam" id="PF01061">
    <property type="entry name" value="ABC2_membrane"/>
    <property type="match status" value="1"/>
</dbReference>
<keyword evidence="5" id="KW-0813">Transport</keyword>
<keyword evidence="4 5" id="KW-0472">Membrane</keyword>
<dbReference type="InterPro" id="IPR013525">
    <property type="entry name" value="ABC2_TM"/>
</dbReference>
<keyword evidence="8" id="KW-1185">Reference proteome</keyword>
<keyword evidence="2 5" id="KW-0812">Transmembrane</keyword>
<proteinExistence type="inferred from homology"/>
<dbReference type="InterPro" id="IPR047817">
    <property type="entry name" value="ABC2_TM_bact-type"/>
</dbReference>
<gene>
    <name evidence="7" type="ORF">LIP_0494</name>
</gene>
<dbReference type="KEGG" id="lpil:LIP_0494"/>
<keyword evidence="3 5" id="KW-1133">Transmembrane helix</keyword>
<comment type="subcellular location">
    <subcellularLocation>
        <location evidence="5">Cell membrane</location>
        <topology evidence="5">Multi-pass membrane protein</topology>
    </subcellularLocation>
    <subcellularLocation>
        <location evidence="1">Membrane</location>
        <topology evidence="1">Multi-pass membrane protein</topology>
    </subcellularLocation>
</comment>
<feature type="transmembrane region" description="Helical" evidence="5">
    <location>
        <begin position="61"/>
        <end position="86"/>
    </location>
</feature>
<dbReference type="RefSeq" id="WP_198409658.1">
    <property type="nucleotide sequence ID" value="NZ_AP014924.1"/>
</dbReference>
<dbReference type="GO" id="GO:0140359">
    <property type="term" value="F:ABC-type transporter activity"/>
    <property type="evidence" value="ECO:0007669"/>
    <property type="project" value="InterPro"/>
</dbReference>
<dbReference type="InterPro" id="IPR051784">
    <property type="entry name" value="Nod_factor_ABC_transporter"/>
</dbReference>
<dbReference type="PANTHER" id="PTHR43229">
    <property type="entry name" value="NODULATION PROTEIN J"/>
    <property type="match status" value="1"/>
</dbReference>
<dbReference type="AlphaFoldDB" id="A0A0K2SGV9"/>
<feature type="transmembrane region" description="Helical" evidence="5">
    <location>
        <begin position="107"/>
        <end position="132"/>
    </location>
</feature>
<evidence type="ECO:0000259" key="6">
    <source>
        <dbReference type="PROSITE" id="PS51012"/>
    </source>
</evidence>
<dbReference type="STRING" id="1555112.LIP_0494"/>
<dbReference type="PANTHER" id="PTHR43229:SF2">
    <property type="entry name" value="NODULATION PROTEIN J"/>
    <property type="match status" value="1"/>
</dbReference>
<feature type="transmembrane region" description="Helical" evidence="5">
    <location>
        <begin position="29"/>
        <end position="49"/>
    </location>
</feature>
<evidence type="ECO:0000313" key="8">
    <source>
        <dbReference type="Proteomes" id="UP000065807"/>
    </source>
</evidence>
<feature type="domain" description="ABC transmembrane type-2" evidence="6">
    <location>
        <begin position="29"/>
        <end position="256"/>
    </location>
</feature>
<evidence type="ECO:0000256" key="2">
    <source>
        <dbReference type="ARBA" id="ARBA00022692"/>
    </source>
</evidence>
<reference evidence="8" key="2">
    <citation type="journal article" date="2016" name="Int. J. Syst. Evol. Microbiol.">
        <title>Complete genome sequence and cell structure of Limnochorda pilosa, a Gram-negative spore-former within the phylum Firmicutes.</title>
        <authorList>
            <person name="Watanabe M."/>
            <person name="Kojima H."/>
            <person name="Fukui M."/>
        </authorList>
    </citation>
    <scope>NUCLEOTIDE SEQUENCE [LARGE SCALE GENOMIC DNA]</scope>
    <source>
        <strain evidence="8">HC45</strain>
    </source>
</reference>
<dbReference type="PIRSF" id="PIRSF006648">
    <property type="entry name" value="DrrB"/>
    <property type="match status" value="1"/>
</dbReference>
<name>A0A0K2SGV9_LIMPI</name>
<accession>A0A0K2SGV9</accession>
<dbReference type="Proteomes" id="UP000065807">
    <property type="component" value="Chromosome"/>
</dbReference>
<evidence type="ECO:0000256" key="3">
    <source>
        <dbReference type="ARBA" id="ARBA00022989"/>
    </source>
</evidence>
<organism evidence="7 8">
    <name type="scientific">Limnochorda pilosa</name>
    <dbReference type="NCBI Taxonomy" id="1555112"/>
    <lineage>
        <taxon>Bacteria</taxon>
        <taxon>Bacillati</taxon>
        <taxon>Bacillota</taxon>
        <taxon>Limnochordia</taxon>
        <taxon>Limnochordales</taxon>
        <taxon>Limnochordaceae</taxon>
        <taxon>Limnochorda</taxon>
    </lineage>
</organism>
<dbReference type="PROSITE" id="PS51012">
    <property type="entry name" value="ABC_TM2"/>
    <property type="match status" value="1"/>
</dbReference>
<evidence type="ECO:0000256" key="1">
    <source>
        <dbReference type="ARBA" id="ARBA00004141"/>
    </source>
</evidence>
<feature type="transmembrane region" description="Helical" evidence="5">
    <location>
        <begin position="177"/>
        <end position="195"/>
    </location>
</feature>
<sequence>MMKETPTPVIPATWGLTRRWAWRLKRQPAALLATLVQPAVWLILFGNMFRSNTVVQGYSYIAFMTAGVVVMTVFNGGLNGGVELLFDKETGMLRRLLAAPIPRMSILLSRVSFVAMVTSLQSLLILFCAYLFGVVPAAGLPGVAVILATGLLFGMGVTALSLALVFRLRDHGQFFSILEFATLPIIFASTALVPLEAMPPWLQFVARLNPMTYAINNVRDLVLEGFNPLGVLQALGFVLVFAVAALVLASVAIRRVME</sequence>
<dbReference type="InterPro" id="IPR000412">
    <property type="entry name" value="ABC_2_transport"/>
</dbReference>